<dbReference type="Pfam" id="PF00392">
    <property type="entry name" value="GntR"/>
    <property type="match status" value="1"/>
</dbReference>
<dbReference type="SMART" id="SM00895">
    <property type="entry name" value="FCD"/>
    <property type="match status" value="1"/>
</dbReference>
<accession>A0A5A9ZHT1</accession>
<comment type="caution">
    <text evidence="6">The sequence shown here is derived from an EMBL/GenBank/DDBJ whole genome shotgun (WGS) entry which is preliminary data.</text>
</comment>
<evidence type="ECO:0000256" key="4">
    <source>
        <dbReference type="SAM" id="MobiDB-lite"/>
    </source>
</evidence>
<feature type="domain" description="HTH gntR-type" evidence="5">
    <location>
        <begin position="49"/>
        <end position="116"/>
    </location>
</feature>
<dbReference type="SUPFAM" id="SSF48008">
    <property type="entry name" value="GntR ligand-binding domain-like"/>
    <property type="match status" value="1"/>
</dbReference>
<dbReference type="EMBL" id="VINQ01000004">
    <property type="protein sequence ID" value="KAA0916818.1"/>
    <property type="molecule type" value="Genomic_DNA"/>
</dbReference>
<dbReference type="InterPro" id="IPR011711">
    <property type="entry name" value="GntR_C"/>
</dbReference>
<dbReference type="Pfam" id="PF07729">
    <property type="entry name" value="FCD"/>
    <property type="match status" value="1"/>
</dbReference>
<keyword evidence="2" id="KW-0238">DNA-binding</keyword>
<dbReference type="InterPro" id="IPR000524">
    <property type="entry name" value="Tscrpt_reg_HTH_GntR"/>
</dbReference>
<dbReference type="PANTHER" id="PTHR43537:SF24">
    <property type="entry name" value="GLUCONATE OPERON TRANSCRIPTIONAL REPRESSOR"/>
    <property type="match status" value="1"/>
</dbReference>
<evidence type="ECO:0000313" key="7">
    <source>
        <dbReference type="Proteomes" id="UP000325291"/>
    </source>
</evidence>
<dbReference type="InterPro" id="IPR036390">
    <property type="entry name" value="WH_DNA-bd_sf"/>
</dbReference>
<evidence type="ECO:0000313" key="6">
    <source>
        <dbReference type="EMBL" id="KAA0916818.1"/>
    </source>
</evidence>
<proteinExistence type="predicted"/>
<dbReference type="InterPro" id="IPR036388">
    <property type="entry name" value="WH-like_DNA-bd_sf"/>
</dbReference>
<evidence type="ECO:0000256" key="3">
    <source>
        <dbReference type="ARBA" id="ARBA00023163"/>
    </source>
</evidence>
<name>A0A5A9ZHT1_9RHOB</name>
<protein>
    <submittedName>
        <fullName evidence="6">GntR family transcriptional regulator</fullName>
    </submittedName>
</protein>
<dbReference type="SUPFAM" id="SSF46785">
    <property type="entry name" value="Winged helix' DNA-binding domain"/>
    <property type="match status" value="1"/>
</dbReference>
<evidence type="ECO:0000256" key="1">
    <source>
        <dbReference type="ARBA" id="ARBA00023015"/>
    </source>
</evidence>
<dbReference type="PROSITE" id="PS50949">
    <property type="entry name" value="HTH_GNTR"/>
    <property type="match status" value="1"/>
</dbReference>
<evidence type="ECO:0000256" key="2">
    <source>
        <dbReference type="ARBA" id="ARBA00023125"/>
    </source>
</evidence>
<dbReference type="AlphaFoldDB" id="A0A5A9ZHT1"/>
<dbReference type="PANTHER" id="PTHR43537">
    <property type="entry name" value="TRANSCRIPTIONAL REGULATOR, GNTR FAMILY"/>
    <property type="match status" value="1"/>
</dbReference>
<sequence length="254" mass="28074">METCQRIAICVKGAQPIRSAMAKGNRMPAEGPENPENTATSAGRSQKGESTSRAIVRDVVKGLYEGRYVAGQRLVEPDLMAHYNVSRSTVREALKELGSEGIVEIAAFRGAQIRKLTRAEAANLFSITEVILGLAARQAAQNIDAPGAREKIEGLFRAMSDYHDEDGPFGFLLRRNRYFRQLVTISGNAEIHRILPRLQVHLIRNRLAVPPTERIEGYRQITRAVLAGDAIAAEEAAREYVRKTAACILPHFPE</sequence>
<dbReference type="Gene3D" id="1.10.10.10">
    <property type="entry name" value="Winged helix-like DNA-binding domain superfamily/Winged helix DNA-binding domain"/>
    <property type="match status" value="1"/>
</dbReference>
<feature type="region of interest" description="Disordered" evidence="4">
    <location>
        <begin position="20"/>
        <end position="51"/>
    </location>
</feature>
<dbReference type="SMART" id="SM00345">
    <property type="entry name" value="HTH_GNTR"/>
    <property type="match status" value="1"/>
</dbReference>
<dbReference type="GO" id="GO:0003700">
    <property type="term" value="F:DNA-binding transcription factor activity"/>
    <property type="evidence" value="ECO:0007669"/>
    <property type="project" value="InterPro"/>
</dbReference>
<gene>
    <name evidence="6" type="ORF">FLO80_08350</name>
</gene>
<evidence type="ECO:0000259" key="5">
    <source>
        <dbReference type="PROSITE" id="PS50949"/>
    </source>
</evidence>
<dbReference type="Gene3D" id="1.20.120.530">
    <property type="entry name" value="GntR ligand-binding domain-like"/>
    <property type="match status" value="1"/>
</dbReference>
<dbReference type="Proteomes" id="UP000325291">
    <property type="component" value="Unassembled WGS sequence"/>
</dbReference>
<keyword evidence="3" id="KW-0804">Transcription</keyword>
<feature type="compositionally biased region" description="Polar residues" evidence="4">
    <location>
        <begin position="35"/>
        <end position="51"/>
    </location>
</feature>
<keyword evidence="1" id="KW-0805">Transcription regulation</keyword>
<dbReference type="GO" id="GO:0003677">
    <property type="term" value="F:DNA binding"/>
    <property type="evidence" value="ECO:0007669"/>
    <property type="project" value="UniProtKB-KW"/>
</dbReference>
<dbReference type="PRINTS" id="PR00035">
    <property type="entry name" value="HTHGNTR"/>
</dbReference>
<dbReference type="InterPro" id="IPR008920">
    <property type="entry name" value="TF_FadR/GntR_C"/>
</dbReference>
<keyword evidence="7" id="KW-1185">Reference proteome</keyword>
<reference evidence="6 7" key="1">
    <citation type="submission" date="2019-07" db="EMBL/GenBank/DDBJ databases">
        <title>Aquicoccus porphyridii gen. nov., sp. nov., isolated from a small marine red alga, Porphyridium marinum.</title>
        <authorList>
            <person name="Liu L."/>
        </authorList>
    </citation>
    <scope>NUCLEOTIDE SEQUENCE [LARGE SCALE GENOMIC DNA]</scope>
    <source>
        <strain evidence="6 7">L1 8-17</strain>
    </source>
</reference>
<organism evidence="6 7">
    <name type="scientific">Aquicoccus porphyridii</name>
    <dbReference type="NCBI Taxonomy" id="1852029"/>
    <lineage>
        <taxon>Bacteria</taxon>
        <taxon>Pseudomonadati</taxon>
        <taxon>Pseudomonadota</taxon>
        <taxon>Alphaproteobacteria</taxon>
        <taxon>Rhodobacterales</taxon>
        <taxon>Paracoccaceae</taxon>
        <taxon>Aquicoccus</taxon>
    </lineage>
</organism>